<organism evidence="9 10">
    <name type="scientific">Euphydryas editha</name>
    <name type="common">Edith's checkerspot</name>
    <dbReference type="NCBI Taxonomy" id="104508"/>
    <lineage>
        <taxon>Eukaryota</taxon>
        <taxon>Metazoa</taxon>
        <taxon>Ecdysozoa</taxon>
        <taxon>Arthropoda</taxon>
        <taxon>Hexapoda</taxon>
        <taxon>Insecta</taxon>
        <taxon>Pterygota</taxon>
        <taxon>Neoptera</taxon>
        <taxon>Endopterygota</taxon>
        <taxon>Lepidoptera</taxon>
        <taxon>Glossata</taxon>
        <taxon>Ditrysia</taxon>
        <taxon>Papilionoidea</taxon>
        <taxon>Nymphalidae</taxon>
        <taxon>Nymphalinae</taxon>
        <taxon>Euphydryas</taxon>
    </lineage>
</organism>
<name>A0AAU9U9K4_EUPED</name>
<dbReference type="PIRSF" id="PIRSF000137">
    <property type="entry name" value="Alcohol_oxidase"/>
    <property type="match status" value="1"/>
</dbReference>
<dbReference type="Proteomes" id="UP001153954">
    <property type="component" value="Unassembled WGS sequence"/>
</dbReference>
<keyword evidence="3 6" id="KW-0285">Flavoprotein</keyword>
<keyword evidence="7" id="KW-0812">Transmembrane</keyword>
<dbReference type="Pfam" id="PF00732">
    <property type="entry name" value="GMC_oxred_N"/>
    <property type="match status" value="1"/>
</dbReference>
<evidence type="ECO:0000256" key="5">
    <source>
        <dbReference type="PIRSR" id="PIRSR000137-2"/>
    </source>
</evidence>
<comment type="caution">
    <text evidence="9">The sequence shown here is derived from an EMBL/GenBank/DDBJ whole genome shotgun (WGS) entry which is preliminary data.</text>
</comment>
<dbReference type="Gene3D" id="3.30.560.10">
    <property type="entry name" value="Glucose Oxidase, domain 3"/>
    <property type="match status" value="1"/>
</dbReference>
<gene>
    <name evidence="9" type="ORF">EEDITHA_LOCUS11204</name>
</gene>
<dbReference type="PROSITE" id="PS00623">
    <property type="entry name" value="GMC_OXRED_1"/>
    <property type="match status" value="1"/>
</dbReference>
<dbReference type="SUPFAM" id="SSF51905">
    <property type="entry name" value="FAD/NAD(P)-binding domain"/>
    <property type="match status" value="1"/>
</dbReference>
<reference evidence="9" key="1">
    <citation type="submission" date="2022-03" db="EMBL/GenBank/DDBJ databases">
        <authorList>
            <person name="Tunstrom K."/>
        </authorList>
    </citation>
    <scope>NUCLEOTIDE SEQUENCE</scope>
</reference>
<feature type="domain" description="Glucose-methanol-choline oxidoreductase N-terminal" evidence="8">
    <location>
        <begin position="164"/>
        <end position="187"/>
    </location>
</feature>
<dbReference type="GO" id="GO:0016614">
    <property type="term" value="F:oxidoreductase activity, acting on CH-OH group of donors"/>
    <property type="evidence" value="ECO:0007669"/>
    <property type="project" value="InterPro"/>
</dbReference>
<keyword evidence="7" id="KW-0472">Membrane</keyword>
<dbReference type="PANTHER" id="PTHR11552:SF147">
    <property type="entry name" value="CHOLINE DEHYDROGENASE, MITOCHONDRIAL"/>
    <property type="match status" value="1"/>
</dbReference>
<evidence type="ECO:0000256" key="7">
    <source>
        <dbReference type="SAM" id="Phobius"/>
    </source>
</evidence>
<feature type="transmembrane region" description="Helical" evidence="7">
    <location>
        <begin position="40"/>
        <end position="61"/>
    </location>
</feature>
<dbReference type="Pfam" id="PF05199">
    <property type="entry name" value="GMC_oxred_C"/>
    <property type="match status" value="1"/>
</dbReference>
<keyword evidence="4 5" id="KW-0274">FAD</keyword>
<comment type="similarity">
    <text evidence="2 6">Belongs to the GMC oxidoreductase family.</text>
</comment>
<dbReference type="InterPro" id="IPR007867">
    <property type="entry name" value="GMC_OxRtase_C"/>
</dbReference>
<evidence type="ECO:0000313" key="9">
    <source>
        <dbReference type="EMBL" id="CAH2095788.1"/>
    </source>
</evidence>
<proteinExistence type="inferred from homology"/>
<evidence type="ECO:0000259" key="8">
    <source>
        <dbReference type="PROSITE" id="PS00623"/>
    </source>
</evidence>
<dbReference type="AlphaFoldDB" id="A0AAU9U9K4"/>
<dbReference type="Gene3D" id="3.50.50.60">
    <property type="entry name" value="FAD/NAD(P)-binding domain"/>
    <property type="match status" value="1"/>
</dbReference>
<evidence type="ECO:0000256" key="4">
    <source>
        <dbReference type="ARBA" id="ARBA00022827"/>
    </source>
</evidence>
<evidence type="ECO:0000256" key="3">
    <source>
        <dbReference type="ARBA" id="ARBA00022630"/>
    </source>
</evidence>
<dbReference type="EMBL" id="CAKOGL010000016">
    <property type="protein sequence ID" value="CAH2095788.1"/>
    <property type="molecule type" value="Genomic_DNA"/>
</dbReference>
<evidence type="ECO:0000256" key="1">
    <source>
        <dbReference type="ARBA" id="ARBA00001974"/>
    </source>
</evidence>
<accession>A0AAU9U9K4</accession>
<dbReference type="InterPro" id="IPR000172">
    <property type="entry name" value="GMC_OxRdtase_N"/>
</dbReference>
<dbReference type="SUPFAM" id="SSF54373">
    <property type="entry name" value="FAD-linked reductases, C-terminal domain"/>
    <property type="match status" value="1"/>
</dbReference>
<feature type="binding site" evidence="5">
    <location>
        <position position="622"/>
    </location>
    <ligand>
        <name>FAD</name>
        <dbReference type="ChEBI" id="CHEBI:57692"/>
    </ligand>
</feature>
<evidence type="ECO:0000313" key="10">
    <source>
        <dbReference type="Proteomes" id="UP001153954"/>
    </source>
</evidence>
<dbReference type="GO" id="GO:0050660">
    <property type="term" value="F:flavin adenine dinucleotide binding"/>
    <property type="evidence" value="ECO:0007669"/>
    <property type="project" value="InterPro"/>
</dbReference>
<evidence type="ECO:0000256" key="6">
    <source>
        <dbReference type="RuleBase" id="RU003968"/>
    </source>
</evidence>
<keyword evidence="10" id="KW-1185">Reference proteome</keyword>
<protein>
    <recommendedName>
        <fullName evidence="8">Glucose-methanol-choline oxidoreductase N-terminal domain-containing protein</fullName>
    </recommendedName>
</protein>
<keyword evidence="7" id="KW-1133">Transmembrane helix</keyword>
<comment type="cofactor">
    <cofactor evidence="1 5">
        <name>FAD</name>
        <dbReference type="ChEBI" id="CHEBI:57692"/>
    </cofactor>
</comment>
<evidence type="ECO:0000256" key="2">
    <source>
        <dbReference type="ARBA" id="ARBA00010790"/>
    </source>
</evidence>
<dbReference type="InterPro" id="IPR036188">
    <property type="entry name" value="FAD/NAD-bd_sf"/>
</dbReference>
<dbReference type="InterPro" id="IPR012132">
    <property type="entry name" value="GMC_OxRdtase"/>
</dbReference>
<dbReference type="PANTHER" id="PTHR11552">
    <property type="entry name" value="GLUCOSE-METHANOL-CHOLINE GMC OXIDOREDUCTASE"/>
    <property type="match status" value="1"/>
</dbReference>
<sequence length="655" mass="72769">MFRSILTRTKSVSWRDVTKHLDRCYADTPEPEPDLKRKCFLLNLVFFVVTVTVALFVGGQLRDLRFDRSRSGSSYFGDKISDGDVYDYIVVGAGAAGSAVAARLALAGRRVLLIEAGGDPNLLTKIPAAAVTLAASSLDWYYDTIPNNKSCLSSQGKRCRFSRGRCLGGSTSINYMMYTRGNRQDYDFNLTGWTWKDIEPYFLRYEGLSNLNRLPKSSAAYHNTSGVVSIDFFQDSSNPWHERLIDGLKSLNFPYNPDVNAKSQIGVSRILGFTRGGERVSTANTYLEMEIVKRKLRIAKNTQCTGVIIDENNIARGVTVHRGANKTLRLYVKHEVVLSAGSIGTAQLLMLSGVGPKDHLEEFGIPVKSDLSVGDDMSDHVLPLVNIKVDHDHRPMSDLTILGSKSLEILQWLITRSGPMSSNSLTDITAFLNTKCYNYTLRRLVNNKPECELPTMQFIYAYMKKGVISLAPSVYYSNIPHAKESFQQISDENSKSAFIVVSSVVLQPKSRGWLRLASSDPLTPPAITPNYLADERDVEEMVRGIKIIENMVDTPLYKKYNASIQRTKIADCPGVDEDGYWSCYARHMTHSVQHAVGTAALGRVVDERLRVKGIKNLRVGDGSVLPHLPRGNTAAAIIAIGERLSDFLIQDQGLE</sequence>